<evidence type="ECO:0000313" key="1">
    <source>
        <dbReference type="EMBL" id="MBB2184777.1"/>
    </source>
</evidence>
<name>A0A839K628_9FIRM</name>
<dbReference type="Proteomes" id="UP000574276">
    <property type="component" value="Unassembled WGS sequence"/>
</dbReference>
<reference evidence="1 2" key="1">
    <citation type="submission" date="2020-07" db="EMBL/GenBank/DDBJ databases">
        <title>Characterization and genome sequencing of isolate MD1, a novel member within the family Lachnospiraceae.</title>
        <authorList>
            <person name="Rettenmaier R."/>
            <person name="Di Bello L."/>
            <person name="Zinser C."/>
            <person name="Scheitz K."/>
            <person name="Liebl W."/>
            <person name="Zverlov V."/>
        </authorList>
    </citation>
    <scope>NUCLEOTIDE SEQUENCE [LARGE SCALE GENOMIC DNA]</scope>
    <source>
        <strain evidence="1 2">MD1</strain>
    </source>
</reference>
<organism evidence="1 2">
    <name type="scientific">Variimorphobacter saccharofermentans</name>
    <dbReference type="NCBI Taxonomy" id="2755051"/>
    <lineage>
        <taxon>Bacteria</taxon>
        <taxon>Bacillati</taxon>
        <taxon>Bacillota</taxon>
        <taxon>Clostridia</taxon>
        <taxon>Lachnospirales</taxon>
        <taxon>Lachnospiraceae</taxon>
        <taxon>Variimorphobacter</taxon>
    </lineage>
</organism>
<dbReference type="RefSeq" id="WP_228354485.1">
    <property type="nucleotide sequence ID" value="NZ_JACEGA010000002.1"/>
</dbReference>
<gene>
    <name evidence="1" type="ORF">H0486_18130</name>
</gene>
<accession>A0A839K628</accession>
<dbReference type="AlphaFoldDB" id="A0A839K628"/>
<protein>
    <submittedName>
        <fullName evidence="1">Uncharacterized protein</fullName>
    </submittedName>
</protein>
<comment type="caution">
    <text evidence="1">The sequence shown here is derived from an EMBL/GenBank/DDBJ whole genome shotgun (WGS) entry which is preliminary data.</text>
</comment>
<dbReference type="EMBL" id="JACEGA010000002">
    <property type="protein sequence ID" value="MBB2184777.1"/>
    <property type="molecule type" value="Genomic_DNA"/>
</dbReference>
<proteinExistence type="predicted"/>
<sequence>MMSDEEFNSLEFREIKTIKDMTALKGATITDIEPTYAGYYENGSQVISGVILYVNMADGSQRVCSIDCPAPWEIESDKPILMMLSITKE</sequence>
<keyword evidence="2" id="KW-1185">Reference proteome</keyword>
<evidence type="ECO:0000313" key="2">
    <source>
        <dbReference type="Proteomes" id="UP000574276"/>
    </source>
</evidence>